<evidence type="ECO:0000313" key="17">
    <source>
        <dbReference type="EMBL" id="CAH0729917.1"/>
    </source>
</evidence>
<comment type="catalytic activity">
    <reaction evidence="1">
        <text>Hydrolysis of terminal non-reducing N-acetyl-D-hexosamine residues in N-acetyl-beta-D-hexosaminides.</text>
        <dbReference type="EC" id="3.2.1.52"/>
    </reaction>
</comment>
<evidence type="ECO:0000256" key="6">
    <source>
        <dbReference type="ARBA" id="ARBA00023024"/>
    </source>
</evidence>
<evidence type="ECO:0000313" key="18">
    <source>
        <dbReference type="Proteomes" id="UP000838878"/>
    </source>
</evidence>
<keyword evidence="9" id="KW-0326">Glycosidase</keyword>
<gene>
    <name evidence="17" type="ORF">BINO364_LOCUS14960</name>
</gene>
<dbReference type="FunFam" id="3.20.20.80:FF:000063">
    <property type="entry name" value="Beta-hexosaminidase"/>
    <property type="match status" value="1"/>
</dbReference>
<dbReference type="SUPFAM" id="SSF51445">
    <property type="entry name" value="(Trans)glycosidases"/>
    <property type="match status" value="1"/>
</dbReference>
<evidence type="ECO:0000256" key="3">
    <source>
        <dbReference type="ARBA" id="ARBA00012663"/>
    </source>
</evidence>
<evidence type="ECO:0000256" key="5">
    <source>
        <dbReference type="ARBA" id="ARBA00022801"/>
    </source>
</evidence>
<feature type="non-terminal residue" evidence="17">
    <location>
        <position position="639"/>
    </location>
</feature>
<proteinExistence type="inferred from homology"/>
<dbReference type="Proteomes" id="UP000838878">
    <property type="component" value="Chromosome 8"/>
</dbReference>
<dbReference type="InterPro" id="IPR015883">
    <property type="entry name" value="Glyco_hydro_20_cat"/>
</dbReference>
<evidence type="ECO:0000259" key="15">
    <source>
        <dbReference type="Pfam" id="PF00728"/>
    </source>
</evidence>
<reference evidence="17" key="1">
    <citation type="submission" date="2021-12" db="EMBL/GenBank/DDBJ databases">
        <authorList>
            <person name="Martin H S."/>
        </authorList>
    </citation>
    <scope>NUCLEOTIDE SEQUENCE</scope>
</reference>
<protein>
    <recommendedName>
        <fullName evidence="11">Chitooligosaccharidolytic beta-N-acetylglucosaminidase</fullName>
        <ecNumber evidence="3">3.2.1.52</ecNumber>
    </recommendedName>
    <alternativeName>
        <fullName evidence="13">Beta-GlcNAcase</fullName>
    </alternativeName>
    <alternativeName>
        <fullName evidence="12">Beta-hexosaminidase</fullName>
    </alternativeName>
</protein>
<accession>A0A8J9VDT1</accession>
<evidence type="ECO:0000256" key="13">
    <source>
        <dbReference type="ARBA" id="ARBA00076749"/>
    </source>
</evidence>
<dbReference type="InterPro" id="IPR025705">
    <property type="entry name" value="Beta_hexosaminidase_sua/sub"/>
</dbReference>
<dbReference type="Pfam" id="PF00728">
    <property type="entry name" value="Glyco_hydro_20"/>
    <property type="match status" value="1"/>
</dbReference>
<dbReference type="InterPro" id="IPR029019">
    <property type="entry name" value="HEX_eukaryotic_N"/>
</dbReference>
<dbReference type="InterPro" id="IPR029018">
    <property type="entry name" value="Hex-like_dom2"/>
</dbReference>
<evidence type="ECO:0000256" key="11">
    <source>
        <dbReference type="ARBA" id="ARBA00070325"/>
    </source>
</evidence>
<evidence type="ECO:0000256" key="2">
    <source>
        <dbReference type="ARBA" id="ARBA00006285"/>
    </source>
</evidence>
<keyword evidence="7" id="KW-0325">Glycoprotein</keyword>
<evidence type="ECO:0000259" key="16">
    <source>
        <dbReference type="Pfam" id="PF14845"/>
    </source>
</evidence>
<evidence type="ECO:0000256" key="1">
    <source>
        <dbReference type="ARBA" id="ARBA00001231"/>
    </source>
</evidence>
<dbReference type="SUPFAM" id="SSF55545">
    <property type="entry name" value="beta-N-acetylhexosaminidase-like domain"/>
    <property type="match status" value="1"/>
</dbReference>
<keyword evidence="10" id="KW-0624">Polysaccharide degradation</keyword>
<name>A0A8J9VDT1_9NEOP</name>
<dbReference type="Gene3D" id="3.20.20.80">
    <property type="entry name" value="Glycosidases"/>
    <property type="match status" value="1"/>
</dbReference>
<dbReference type="Pfam" id="PF14845">
    <property type="entry name" value="Glycohydro_20b2"/>
    <property type="match status" value="1"/>
</dbReference>
<dbReference type="AlphaFoldDB" id="A0A8J9VDT1"/>
<feature type="domain" description="Glycoside hydrolase family 20 catalytic" evidence="15">
    <location>
        <begin position="257"/>
        <end position="596"/>
    </location>
</feature>
<keyword evidence="8" id="KW-0119">Carbohydrate metabolism</keyword>
<dbReference type="PRINTS" id="PR00738">
    <property type="entry name" value="GLHYDRLASE20"/>
</dbReference>
<dbReference type="EMBL" id="OV170228">
    <property type="protein sequence ID" value="CAH0729917.1"/>
    <property type="molecule type" value="Genomic_DNA"/>
</dbReference>
<evidence type="ECO:0000256" key="7">
    <source>
        <dbReference type="ARBA" id="ARBA00023180"/>
    </source>
</evidence>
<feature type="domain" description="Beta-hexosaminidase eukaryotic type N-terminal" evidence="16">
    <location>
        <begin position="110"/>
        <end position="227"/>
    </location>
</feature>
<dbReference type="PANTHER" id="PTHR22600:SF42">
    <property type="entry name" value="BETA-N-ACETYLHEXOSAMINIDASE"/>
    <property type="match status" value="1"/>
</dbReference>
<keyword evidence="5" id="KW-0378">Hydrolase</keyword>
<feature type="active site" description="Proton donor" evidence="14">
    <location>
        <position position="422"/>
    </location>
</feature>
<dbReference type="OrthoDB" id="428480at2759"/>
<keyword evidence="18" id="KW-1185">Reference proteome</keyword>
<evidence type="ECO:0000256" key="8">
    <source>
        <dbReference type="ARBA" id="ARBA00023277"/>
    </source>
</evidence>
<dbReference type="InterPro" id="IPR017853">
    <property type="entry name" value="GH"/>
</dbReference>
<dbReference type="GO" id="GO:0006032">
    <property type="term" value="P:chitin catabolic process"/>
    <property type="evidence" value="ECO:0007669"/>
    <property type="project" value="UniProtKB-KW"/>
</dbReference>
<dbReference type="PANTHER" id="PTHR22600">
    <property type="entry name" value="BETA-HEXOSAMINIDASE"/>
    <property type="match status" value="1"/>
</dbReference>
<dbReference type="GO" id="GO:0030203">
    <property type="term" value="P:glycosaminoglycan metabolic process"/>
    <property type="evidence" value="ECO:0007669"/>
    <property type="project" value="TreeGrafter"/>
</dbReference>
<evidence type="ECO:0000256" key="14">
    <source>
        <dbReference type="PIRSR" id="PIRSR001093-1"/>
    </source>
</evidence>
<dbReference type="CDD" id="cd06562">
    <property type="entry name" value="GH20_HexA_HexB-like"/>
    <property type="match status" value="1"/>
</dbReference>
<comment type="similarity">
    <text evidence="2">Belongs to the glycosyl hydrolase 20 family.</text>
</comment>
<keyword evidence="4" id="KW-0732">Signal</keyword>
<dbReference type="GO" id="GO:0000272">
    <property type="term" value="P:polysaccharide catabolic process"/>
    <property type="evidence" value="ECO:0007669"/>
    <property type="project" value="UniProtKB-KW"/>
</dbReference>
<keyword evidence="6" id="KW-0146">Chitin degradation</keyword>
<evidence type="ECO:0000256" key="9">
    <source>
        <dbReference type="ARBA" id="ARBA00023295"/>
    </source>
</evidence>
<dbReference type="GO" id="GO:0005886">
    <property type="term" value="C:plasma membrane"/>
    <property type="evidence" value="ECO:0007669"/>
    <property type="project" value="TreeGrafter"/>
</dbReference>
<evidence type="ECO:0000256" key="4">
    <source>
        <dbReference type="ARBA" id="ARBA00022729"/>
    </source>
</evidence>
<dbReference type="Gene3D" id="3.30.379.10">
    <property type="entry name" value="Chitobiase/beta-hexosaminidase domain 2-like"/>
    <property type="match status" value="1"/>
</dbReference>
<organism evidence="17 18">
    <name type="scientific">Brenthis ino</name>
    <name type="common">lesser marbled fritillary</name>
    <dbReference type="NCBI Taxonomy" id="405034"/>
    <lineage>
        <taxon>Eukaryota</taxon>
        <taxon>Metazoa</taxon>
        <taxon>Ecdysozoa</taxon>
        <taxon>Arthropoda</taxon>
        <taxon>Hexapoda</taxon>
        <taxon>Insecta</taxon>
        <taxon>Pterygota</taxon>
        <taxon>Neoptera</taxon>
        <taxon>Endopterygota</taxon>
        <taxon>Lepidoptera</taxon>
        <taxon>Glossata</taxon>
        <taxon>Ditrysia</taxon>
        <taxon>Papilionoidea</taxon>
        <taxon>Nymphalidae</taxon>
        <taxon>Heliconiinae</taxon>
        <taxon>Argynnini</taxon>
        <taxon>Brenthis</taxon>
    </lineage>
</organism>
<dbReference type="EC" id="3.2.1.52" evidence="3"/>
<dbReference type="GO" id="GO:0016231">
    <property type="term" value="F:beta-N-acetylglucosaminidase activity"/>
    <property type="evidence" value="ECO:0007669"/>
    <property type="project" value="TreeGrafter"/>
</dbReference>
<evidence type="ECO:0000256" key="12">
    <source>
        <dbReference type="ARBA" id="ARBA00076634"/>
    </source>
</evidence>
<sequence>MQVTGLRWARSKLEYEFSCRLIITKNLKMRARWIIAIVVVTYTVSCDENSINHNITPIEYVPSWTYKCVPDEGCQRSERPQPIASNISSSLSSFDSVDLCRTVCGRFGGLWPKPVTASLSSQTVKIHPNYLRFDLSNAPVETREILVEMTQVATQYILDECDGNVTDVVNTPVVVYITVKTNNLDLTWETDEQYRLDVQSKEKSSVIHIVAETVFGARHGLETFTQLISADKPDFIDQYKCTLRLISGAKIWDRPVYKHRGFLLDTSRNFIPMDDIKRMIDAMGTVKMNVFHWHATDSHSFPLESTRVPQFTRYGAYSAYEIYTTDEVRELIHYAKVRGVRVVIEIDSPAHAGNGWQWGNEYGYGDLAVCVNAKAWRNLCIQPPCGQLNPANPAMYQVLRDLYTDLAEVLPRPTLFHIGGDEVFFNCWNSSEQITTYMQSQGYDTNVEGFIKLWAEFHEKALKIWDEVLAATGQTDKLPVMLWSSELTQTQRIQKYLDKNRYVIEVWEPVSSSLLTQLIRLGYNTVSVPKDIWYLDHGFWGQTKYSNWRKMYAHTLPRDPNMLGGEVAMWSEYVDSQALETRVWPRAAAVAERLWADPGAGAGAAEARLQRLRARLAARGVRADVLAPAWCAQHDARCV</sequence>
<evidence type="ECO:0000256" key="10">
    <source>
        <dbReference type="ARBA" id="ARBA00023326"/>
    </source>
</evidence>
<dbReference type="PIRSF" id="PIRSF001093">
    <property type="entry name" value="B-hxosamndse_ab_euk"/>
    <property type="match status" value="1"/>
</dbReference>